<keyword evidence="3" id="KW-1185">Reference proteome</keyword>
<feature type="compositionally biased region" description="Pro residues" evidence="1">
    <location>
        <begin position="77"/>
        <end position="94"/>
    </location>
</feature>
<organism evidence="2 3">
    <name type="scientific">Micractinium conductrix</name>
    <dbReference type="NCBI Taxonomy" id="554055"/>
    <lineage>
        <taxon>Eukaryota</taxon>
        <taxon>Viridiplantae</taxon>
        <taxon>Chlorophyta</taxon>
        <taxon>core chlorophytes</taxon>
        <taxon>Trebouxiophyceae</taxon>
        <taxon>Chlorellales</taxon>
        <taxon>Chlorellaceae</taxon>
        <taxon>Chlorella clade</taxon>
        <taxon>Micractinium</taxon>
    </lineage>
</organism>
<accession>A0A2P6V299</accession>
<evidence type="ECO:0000256" key="1">
    <source>
        <dbReference type="SAM" id="MobiDB-lite"/>
    </source>
</evidence>
<dbReference type="EMBL" id="LHPF02000040">
    <property type="protein sequence ID" value="PSC68210.1"/>
    <property type="molecule type" value="Genomic_DNA"/>
</dbReference>
<dbReference type="AlphaFoldDB" id="A0A2P6V299"/>
<comment type="caution">
    <text evidence="2">The sequence shown here is derived from an EMBL/GenBank/DDBJ whole genome shotgun (WGS) entry which is preliminary data.</text>
</comment>
<name>A0A2P6V299_9CHLO</name>
<dbReference type="Proteomes" id="UP000239649">
    <property type="component" value="Unassembled WGS sequence"/>
</dbReference>
<protein>
    <submittedName>
        <fullName evidence="2">Uncharacterized protein</fullName>
    </submittedName>
</protein>
<feature type="region of interest" description="Disordered" evidence="1">
    <location>
        <begin position="69"/>
        <end position="99"/>
    </location>
</feature>
<gene>
    <name evidence="2" type="ORF">C2E20_8205</name>
</gene>
<sequence length="224" mass="24654">MQPAVVGGTPELHPADCCTVCRLSVACAWWRWKANFGSADTAFCDFYGAWPATSNALLTPFINTTANSKQVTGLTGRPPPPPPPSPPSPPPSPPGDVGCGTLVGAPKAQPLNDYRLLFTVKKGLDAYMTRNKVYDVCGNDYRLYASPLIKFTKACYQLVQGNAWYLSVRIGYPCFGQPRRVNGKIVGYSSWGRWRVHSLYISVLGPSPLYGEPQPYQIKEVYRF</sequence>
<evidence type="ECO:0000313" key="3">
    <source>
        <dbReference type="Proteomes" id="UP000239649"/>
    </source>
</evidence>
<dbReference type="OrthoDB" id="510168at2759"/>
<proteinExistence type="predicted"/>
<reference evidence="2 3" key="1">
    <citation type="journal article" date="2018" name="Plant J.">
        <title>Genome sequences of Chlorella sorokiniana UTEX 1602 and Micractinium conductrix SAG 241.80: implications to maltose excretion by a green alga.</title>
        <authorList>
            <person name="Arriola M.B."/>
            <person name="Velmurugan N."/>
            <person name="Zhang Y."/>
            <person name="Plunkett M.H."/>
            <person name="Hondzo H."/>
            <person name="Barney B.M."/>
        </authorList>
    </citation>
    <scope>NUCLEOTIDE SEQUENCE [LARGE SCALE GENOMIC DNA]</scope>
    <source>
        <strain evidence="2 3">SAG 241.80</strain>
    </source>
</reference>
<evidence type="ECO:0000313" key="2">
    <source>
        <dbReference type="EMBL" id="PSC68210.1"/>
    </source>
</evidence>